<dbReference type="InterPro" id="IPR021842">
    <property type="entry name" value="DUF3435"/>
</dbReference>
<accession>A0ABQ8FPE4</accession>
<gene>
    <name evidence="2" type="ORF">B0J12DRAFT_753977</name>
</gene>
<dbReference type="Pfam" id="PF11917">
    <property type="entry name" value="DUF3435"/>
    <property type="match status" value="1"/>
</dbReference>
<organism evidence="2 3">
    <name type="scientific">Macrophomina phaseolina</name>
    <dbReference type="NCBI Taxonomy" id="35725"/>
    <lineage>
        <taxon>Eukaryota</taxon>
        <taxon>Fungi</taxon>
        <taxon>Dikarya</taxon>
        <taxon>Ascomycota</taxon>
        <taxon>Pezizomycotina</taxon>
        <taxon>Dothideomycetes</taxon>
        <taxon>Dothideomycetes incertae sedis</taxon>
        <taxon>Botryosphaeriales</taxon>
        <taxon>Botryosphaeriaceae</taxon>
        <taxon>Macrophomina</taxon>
    </lineage>
</organism>
<dbReference type="InterPro" id="IPR013762">
    <property type="entry name" value="Integrase-like_cat_sf"/>
</dbReference>
<keyword evidence="3" id="KW-1185">Reference proteome</keyword>
<feature type="region of interest" description="Disordered" evidence="1">
    <location>
        <begin position="459"/>
        <end position="483"/>
    </location>
</feature>
<reference evidence="2 3" key="1">
    <citation type="journal article" date="2021" name="Nat. Commun.">
        <title>Genetic determinants of endophytism in the Arabidopsis root mycobiome.</title>
        <authorList>
            <person name="Mesny F."/>
            <person name="Miyauchi S."/>
            <person name="Thiergart T."/>
            <person name="Pickel B."/>
            <person name="Atanasova L."/>
            <person name="Karlsson M."/>
            <person name="Huettel B."/>
            <person name="Barry K.W."/>
            <person name="Haridas S."/>
            <person name="Chen C."/>
            <person name="Bauer D."/>
            <person name="Andreopoulos W."/>
            <person name="Pangilinan J."/>
            <person name="LaButti K."/>
            <person name="Riley R."/>
            <person name="Lipzen A."/>
            <person name="Clum A."/>
            <person name="Drula E."/>
            <person name="Henrissat B."/>
            <person name="Kohler A."/>
            <person name="Grigoriev I.V."/>
            <person name="Martin F.M."/>
            <person name="Hacquard S."/>
        </authorList>
    </citation>
    <scope>NUCLEOTIDE SEQUENCE [LARGE SCALE GENOMIC DNA]</scope>
    <source>
        <strain evidence="2 3">MPI-SDFR-AT-0080</strain>
    </source>
</reference>
<sequence length="510" mass="57340">MQGVLQRLVKDFGLQTKKREKVAMHVEDLFEVLRTLWVSTEINFDHERHRTQLSLIMLLAGITGSRPGALLALRYRDVQVTLIQDPAGGEQPIVLIELTYEYTKGYLGAKDSNTFPIPEIRHDPCLVLSPHAYFLALAFGDRAFAAPDLVGPEALFKLRVIDGLMEARIPWKDEVLDLPVFRKSHQTVYGTRISVQPLPNSTVRPWLRKLGEVTGMKKICHPYVLRYAAGKAFDSCDEISDSLRNLIMQHSKSDVFQRHYLPRYISADTQAAYRGMAPQSAVMRAASGMRRSIDPRRPRKLTASQLGDIEKHPRVVQLYEKRNKIVRELARTKRTRASSAALSHLQSAKHNATLAYQREKRKQKQTLLENIKKNFDRDQAIADIQNQLHNRPVDTIQLASSGHLPLQRTRACLTLFTLPESTSKKEKHRITSAVAALIALSGAQKNEESHAEASGCLLRKNSHRSSHSPVGVAESSSTVDKPDPLHCKPTQCFLMAHGPVSLKMGTSPRN</sequence>
<evidence type="ECO:0000256" key="1">
    <source>
        <dbReference type="SAM" id="MobiDB-lite"/>
    </source>
</evidence>
<evidence type="ECO:0000313" key="3">
    <source>
        <dbReference type="Proteomes" id="UP000774617"/>
    </source>
</evidence>
<dbReference type="PANTHER" id="PTHR37535:SF2">
    <property type="entry name" value="FINGER DOMAIN PROTEIN, PUTATIVE (AFU_ORTHOLOGUE AFUA_6G09300)-RELATED"/>
    <property type="match status" value="1"/>
</dbReference>
<dbReference type="EMBL" id="JAGTJR010000136">
    <property type="protein sequence ID" value="KAH7002687.1"/>
    <property type="molecule type" value="Genomic_DNA"/>
</dbReference>
<name>A0ABQ8FPE4_9PEZI</name>
<dbReference type="PANTHER" id="PTHR37535">
    <property type="entry name" value="FLUG DOMAIN PROTEIN"/>
    <property type="match status" value="1"/>
</dbReference>
<evidence type="ECO:0008006" key="4">
    <source>
        <dbReference type="Google" id="ProtNLM"/>
    </source>
</evidence>
<evidence type="ECO:0000313" key="2">
    <source>
        <dbReference type="EMBL" id="KAH7002687.1"/>
    </source>
</evidence>
<dbReference type="Gene3D" id="1.10.443.10">
    <property type="entry name" value="Intergrase catalytic core"/>
    <property type="match status" value="1"/>
</dbReference>
<dbReference type="Proteomes" id="UP000774617">
    <property type="component" value="Unassembled WGS sequence"/>
</dbReference>
<protein>
    <recommendedName>
        <fullName evidence="4">Tyr recombinase domain-containing protein</fullName>
    </recommendedName>
</protein>
<proteinExistence type="predicted"/>
<comment type="caution">
    <text evidence="2">The sequence shown here is derived from an EMBL/GenBank/DDBJ whole genome shotgun (WGS) entry which is preliminary data.</text>
</comment>